<keyword evidence="2" id="KW-1185">Reference proteome</keyword>
<dbReference type="Gramene" id="Psat3g052880.1">
    <property type="protein sequence ID" value="Psat3g052880.1.cds1"/>
    <property type="gene ID" value="Psat3g052880"/>
</dbReference>
<reference evidence="1 2" key="1">
    <citation type="journal article" date="2022" name="Nat. Genet.">
        <title>Improved pea reference genome and pan-genome highlight genomic features and evolutionary characteristics.</title>
        <authorList>
            <person name="Yang T."/>
            <person name="Liu R."/>
            <person name="Luo Y."/>
            <person name="Hu S."/>
            <person name="Wang D."/>
            <person name="Wang C."/>
            <person name="Pandey M.K."/>
            <person name="Ge S."/>
            <person name="Xu Q."/>
            <person name="Li N."/>
            <person name="Li G."/>
            <person name="Huang Y."/>
            <person name="Saxena R.K."/>
            <person name="Ji Y."/>
            <person name="Li M."/>
            <person name="Yan X."/>
            <person name="He Y."/>
            <person name="Liu Y."/>
            <person name="Wang X."/>
            <person name="Xiang C."/>
            <person name="Varshney R.K."/>
            <person name="Ding H."/>
            <person name="Gao S."/>
            <person name="Zong X."/>
        </authorList>
    </citation>
    <scope>NUCLEOTIDE SEQUENCE [LARGE SCALE GENOMIC DNA]</scope>
    <source>
        <strain evidence="1 2">cv. Zhongwan 6</strain>
    </source>
</reference>
<dbReference type="Gramene" id="Psat03G0189000-T1">
    <property type="protein sequence ID" value="KAI5426233.1"/>
    <property type="gene ID" value="KIW84_031890"/>
</dbReference>
<evidence type="ECO:0000313" key="1">
    <source>
        <dbReference type="EMBL" id="KAI5426233.1"/>
    </source>
</evidence>
<organism evidence="1 2">
    <name type="scientific">Pisum sativum</name>
    <name type="common">Garden pea</name>
    <name type="synonym">Lathyrus oleraceus</name>
    <dbReference type="NCBI Taxonomy" id="3888"/>
    <lineage>
        <taxon>Eukaryota</taxon>
        <taxon>Viridiplantae</taxon>
        <taxon>Streptophyta</taxon>
        <taxon>Embryophyta</taxon>
        <taxon>Tracheophyta</taxon>
        <taxon>Spermatophyta</taxon>
        <taxon>Magnoliopsida</taxon>
        <taxon>eudicotyledons</taxon>
        <taxon>Gunneridae</taxon>
        <taxon>Pentapetalae</taxon>
        <taxon>rosids</taxon>
        <taxon>fabids</taxon>
        <taxon>Fabales</taxon>
        <taxon>Fabaceae</taxon>
        <taxon>Papilionoideae</taxon>
        <taxon>50 kb inversion clade</taxon>
        <taxon>NPAAA clade</taxon>
        <taxon>Hologalegina</taxon>
        <taxon>IRL clade</taxon>
        <taxon>Fabeae</taxon>
        <taxon>Lathyrus</taxon>
    </lineage>
</organism>
<name>A0A9D5AY09_PEA</name>
<comment type="caution">
    <text evidence="1">The sequence shown here is derived from an EMBL/GenBank/DDBJ whole genome shotgun (WGS) entry which is preliminary data.</text>
</comment>
<proteinExistence type="predicted"/>
<dbReference type="Proteomes" id="UP001058974">
    <property type="component" value="Chromosome 3"/>
</dbReference>
<dbReference type="Gramene" id="Psat3g052880.2">
    <property type="protein sequence ID" value="Psat3g052880.2.cds1"/>
    <property type="gene ID" value="Psat3g052880"/>
</dbReference>
<dbReference type="AlphaFoldDB" id="A0A9D5AY09"/>
<gene>
    <name evidence="1" type="ORF">KIW84_031890</name>
</gene>
<evidence type="ECO:0000313" key="2">
    <source>
        <dbReference type="Proteomes" id="UP001058974"/>
    </source>
</evidence>
<dbReference type="EMBL" id="JAMSHJ010000003">
    <property type="protein sequence ID" value="KAI5426233.1"/>
    <property type="molecule type" value="Genomic_DNA"/>
</dbReference>
<dbReference type="OrthoDB" id="1716820at2759"/>
<accession>A0A9D5AY09</accession>
<sequence length="164" mass="19800">MNLLKEPTRTDYEDWVESFKKMKVLEKPTRTSTNYDDWIESEEKIKVLEKPTNTDYEDWVESLKHFLSVSKVDMALTEDEPAKPTDTSSDADKLKHDKWLHSDRICLITMKRYMDPKMLKYFNALCDIENAKEFLEAVGKRIRELVKRRNRRKKNDREKRHIWD</sequence>
<protein>
    <submittedName>
        <fullName evidence="1">Uncharacterized protein</fullName>
    </submittedName>
</protein>